<keyword evidence="2" id="KW-1185">Reference proteome</keyword>
<evidence type="ECO:0008006" key="3">
    <source>
        <dbReference type="Google" id="ProtNLM"/>
    </source>
</evidence>
<evidence type="ECO:0000313" key="1">
    <source>
        <dbReference type="EMBL" id="APW65417.1"/>
    </source>
</evidence>
<gene>
    <name evidence="1" type="ORF">LPB137_05925</name>
</gene>
<dbReference type="OrthoDB" id="5365606at2"/>
<reference evidence="1 2" key="1">
    <citation type="submission" date="2017-01" db="EMBL/GenBank/DDBJ databases">
        <title>Genome sequencing of Arcobacter sp. LPB0137.</title>
        <authorList>
            <person name="Lee G.-W."/>
            <person name="Yi H."/>
        </authorList>
    </citation>
    <scope>NUCLEOTIDE SEQUENCE [LARGE SCALE GENOMIC DNA]</scope>
    <source>
        <strain evidence="1 2">LPB0137</strain>
    </source>
</reference>
<dbReference type="EMBL" id="CP019070">
    <property type="protein sequence ID" value="APW65417.1"/>
    <property type="molecule type" value="Genomic_DNA"/>
</dbReference>
<dbReference type="SUPFAM" id="SSF53850">
    <property type="entry name" value="Periplasmic binding protein-like II"/>
    <property type="match status" value="1"/>
</dbReference>
<dbReference type="Proteomes" id="UP000186074">
    <property type="component" value="Chromosome"/>
</dbReference>
<dbReference type="KEGG" id="alp:LPB137_05925"/>
<organism evidence="1 2">
    <name type="scientific">Poseidonibacter parvus</name>
    <dbReference type="NCBI Taxonomy" id="1850254"/>
    <lineage>
        <taxon>Bacteria</taxon>
        <taxon>Pseudomonadati</taxon>
        <taxon>Campylobacterota</taxon>
        <taxon>Epsilonproteobacteria</taxon>
        <taxon>Campylobacterales</taxon>
        <taxon>Arcobacteraceae</taxon>
        <taxon>Poseidonibacter</taxon>
    </lineage>
</organism>
<dbReference type="AlphaFoldDB" id="A0A1P8KLI0"/>
<dbReference type="Pfam" id="PF12974">
    <property type="entry name" value="Phosphonate-bd"/>
    <property type="match status" value="1"/>
</dbReference>
<dbReference type="STRING" id="1850254.LPB137_05925"/>
<name>A0A1P8KLI0_9BACT</name>
<dbReference type="Gene3D" id="3.40.190.10">
    <property type="entry name" value="Periplasmic binding protein-like II"/>
    <property type="match status" value="2"/>
</dbReference>
<proteinExistence type="predicted"/>
<protein>
    <recommendedName>
        <fullName evidence="3">Solute-binding protein family 3/N-terminal domain-containing protein</fullName>
    </recommendedName>
</protein>
<evidence type="ECO:0000313" key="2">
    <source>
        <dbReference type="Proteomes" id="UP000186074"/>
    </source>
</evidence>
<dbReference type="RefSeq" id="WP_076085703.1">
    <property type="nucleotide sequence ID" value="NZ_CP019070.1"/>
</dbReference>
<accession>A0A1P8KLI0</accession>
<sequence>MRNHIFSIFRIMLIILLPLQLLADDSSKLSGKMGYLIDGLSSVKYKDARIAFDLWKIEVTKNNDIDVSIKYLDTEKEIIKGYKNSEFEYISINPFFYLKNSKLIDSLTQTCSITLEGDKEFEQYVLLVKDKNIKTLKDLRGKKIGIENDDYLAKIFLEYESLKKLSKNLKKSRYEIVKTKKKSTAILNTYFGKIDACVVPISTYNLVQELNPSVSKKLRVLSVSQEIFMPLITFFHKDANKQFVDILINEINILPTTSQGQNILNLFKIKGVKKIECKKLEPLKTFYKKYELLKSSKK</sequence>